<dbReference type="Gene3D" id="3.40.50.720">
    <property type="entry name" value="NAD(P)-binding Rossmann-like Domain"/>
    <property type="match status" value="1"/>
</dbReference>
<comment type="caution">
    <text evidence="3">The sequence shown here is derived from an EMBL/GenBank/DDBJ whole genome shotgun (WGS) entry which is preliminary data.</text>
</comment>
<dbReference type="PANTHER" id="PTHR43639:SF1">
    <property type="entry name" value="SHORT-CHAIN DEHYDROGENASE_REDUCTASE FAMILY PROTEIN"/>
    <property type="match status" value="1"/>
</dbReference>
<sequence>MVKKAFVTGASSKLGRVLSLSLAKSGYDMLLHYNSSLKVIEDLIRKIEEVGKKADLFQMDFLQISNGLSEDFLDFISGAEVIINNASLFERDTFSSFDANSYTKHTTINALIPTLIVQGASSKITLKNVINILDSTLNNESFFSYSASKVLFEYLTKVMAKELAPKVRVNGLSLGYVLLDEGDVPDKLVQKNTLMRQAIHYEQVLSTVHFILQNESIAGSIIQLDGGAKYHQYT</sequence>
<keyword evidence="2" id="KW-0560">Oxidoreductase</keyword>
<dbReference type="InterPro" id="IPR002347">
    <property type="entry name" value="SDR_fam"/>
</dbReference>
<evidence type="ECO:0000313" key="4">
    <source>
        <dbReference type="Proteomes" id="UP001293791"/>
    </source>
</evidence>
<keyword evidence="4" id="KW-1185">Reference proteome</keyword>
<accession>A0ABU5L6C7</accession>
<evidence type="ECO:0000313" key="3">
    <source>
        <dbReference type="EMBL" id="MDZ5761683.1"/>
    </source>
</evidence>
<reference evidence="3 4" key="1">
    <citation type="submission" date="2023-02" db="EMBL/GenBank/DDBJ databases">
        <title>Host association and intracellularity evolved multiple times independently in the Rickettsiales.</title>
        <authorList>
            <person name="Castelli M."/>
            <person name="Nardi T."/>
            <person name="Gammuto L."/>
            <person name="Bellinzona G."/>
            <person name="Sabaneyeva E."/>
            <person name="Potekhin A."/>
            <person name="Serra V."/>
            <person name="Petroni G."/>
            <person name="Sassera D."/>
        </authorList>
    </citation>
    <scope>NUCLEOTIDE SEQUENCE [LARGE SCALE GENOMIC DNA]</scope>
    <source>
        <strain evidence="3 4">BOD18</strain>
    </source>
</reference>
<dbReference type="SUPFAM" id="SSF51735">
    <property type="entry name" value="NAD(P)-binding Rossmann-fold domains"/>
    <property type="match status" value="1"/>
</dbReference>
<organism evidence="3 4">
    <name type="scientific">Candidatus Cyrtobacter comes</name>
    <dbReference type="NCBI Taxonomy" id="675776"/>
    <lineage>
        <taxon>Bacteria</taxon>
        <taxon>Pseudomonadati</taxon>
        <taxon>Pseudomonadota</taxon>
        <taxon>Alphaproteobacteria</taxon>
        <taxon>Rickettsiales</taxon>
        <taxon>Candidatus Midichloriaceae</taxon>
        <taxon>Candidatus Cyrtobacter</taxon>
    </lineage>
</organism>
<dbReference type="Pfam" id="PF00106">
    <property type="entry name" value="adh_short"/>
    <property type="match status" value="1"/>
</dbReference>
<proteinExistence type="inferred from homology"/>
<name>A0ABU5L6C7_9RICK</name>
<dbReference type="Proteomes" id="UP001293791">
    <property type="component" value="Unassembled WGS sequence"/>
</dbReference>
<evidence type="ECO:0000256" key="1">
    <source>
        <dbReference type="ARBA" id="ARBA00006484"/>
    </source>
</evidence>
<protein>
    <submittedName>
        <fullName evidence="3">SDR family oxidoreductase</fullName>
    </submittedName>
</protein>
<dbReference type="PANTHER" id="PTHR43639">
    <property type="entry name" value="OXIDOREDUCTASE, SHORT-CHAIN DEHYDROGENASE/REDUCTASE FAMILY (AFU_ORTHOLOGUE AFUA_5G02870)"/>
    <property type="match status" value="1"/>
</dbReference>
<dbReference type="InterPro" id="IPR036291">
    <property type="entry name" value="NAD(P)-bd_dom_sf"/>
</dbReference>
<comment type="similarity">
    <text evidence="1">Belongs to the short-chain dehydrogenases/reductases (SDR) family.</text>
</comment>
<gene>
    <name evidence="3" type="ORF">Cyrtocomes_00039</name>
</gene>
<evidence type="ECO:0000256" key="2">
    <source>
        <dbReference type="ARBA" id="ARBA00023002"/>
    </source>
</evidence>
<dbReference type="EMBL" id="JARGYT010000001">
    <property type="protein sequence ID" value="MDZ5761683.1"/>
    <property type="molecule type" value="Genomic_DNA"/>
</dbReference>
<dbReference type="PRINTS" id="PR00081">
    <property type="entry name" value="GDHRDH"/>
</dbReference>